<feature type="domain" description="EF-hand" evidence="4">
    <location>
        <begin position="328"/>
        <end position="363"/>
    </location>
</feature>
<dbReference type="InterPro" id="IPR002048">
    <property type="entry name" value="EF_hand_dom"/>
</dbReference>
<dbReference type="SUPFAM" id="SSF53474">
    <property type="entry name" value="alpha/beta-Hydrolases"/>
    <property type="match status" value="1"/>
</dbReference>
<dbReference type="AlphaFoldDB" id="A0A5C5UTA3"/>
<evidence type="ECO:0000313" key="6">
    <source>
        <dbReference type="Proteomes" id="UP000318878"/>
    </source>
</evidence>
<evidence type="ECO:0000256" key="3">
    <source>
        <dbReference type="SAM" id="SignalP"/>
    </source>
</evidence>
<feature type="region of interest" description="Disordered" evidence="2">
    <location>
        <begin position="303"/>
        <end position="377"/>
    </location>
</feature>
<keyword evidence="1 5" id="KW-0378">Hydrolase</keyword>
<sequence precursor="true">MMGKVMSVASLVFAIMVSTSVWAQPPRQVAAGKDMKKDLIYATIGDRPLKLDLYLPQEAKKPLPLVIWVHGGGWMSGTKDGCPARRLIADGFAVASIEYRLSGEAIFPAQIEDCKAAVRWLRANADKYGLDPNKFGVWGSSAGGHLVALLGTTSDTEHFDVGDHLDVSSRVQAVCDYYGPTDMLKMDEGKPATARRRHDGPDSPESKLIGGPILENKDKVARANPITYISPKTPPFLIVHGDADPTVAHLQSVLLYDALKKENLPVHFHTIEGAGHGKGFGGADVTEMVDQFFAATLKSEAPIENKQMTSKSKASEPRGAARSAQGRRPQMSYEQVMARADRNKDGKVTKEEFDGPPRLFPVLDRNEDGELTRDDFR</sequence>
<comment type="caution">
    <text evidence="5">The sequence shown here is derived from an EMBL/GenBank/DDBJ whole genome shotgun (WGS) entry which is preliminary data.</text>
</comment>
<dbReference type="InterPro" id="IPR050300">
    <property type="entry name" value="GDXG_lipolytic_enzyme"/>
</dbReference>
<dbReference type="PANTHER" id="PTHR48081:SF13">
    <property type="entry name" value="ALPHA_BETA HYDROLASE"/>
    <property type="match status" value="1"/>
</dbReference>
<feature type="chain" id="PRO_5022858178" evidence="3">
    <location>
        <begin position="24"/>
        <end position="377"/>
    </location>
</feature>
<dbReference type="PROSITE" id="PS00018">
    <property type="entry name" value="EF_HAND_1"/>
    <property type="match status" value="2"/>
</dbReference>
<proteinExistence type="predicted"/>
<dbReference type="Proteomes" id="UP000318878">
    <property type="component" value="Unassembled WGS sequence"/>
</dbReference>
<dbReference type="PANTHER" id="PTHR48081">
    <property type="entry name" value="AB HYDROLASE SUPERFAMILY PROTEIN C4A8.06C"/>
    <property type="match status" value="1"/>
</dbReference>
<dbReference type="SUPFAM" id="SSF47473">
    <property type="entry name" value="EF-hand"/>
    <property type="match status" value="1"/>
</dbReference>
<feature type="compositionally biased region" description="Basic and acidic residues" evidence="2">
    <location>
        <begin position="339"/>
        <end position="355"/>
    </location>
</feature>
<keyword evidence="6" id="KW-1185">Reference proteome</keyword>
<dbReference type="Gene3D" id="1.10.238.10">
    <property type="entry name" value="EF-hand"/>
    <property type="match status" value="1"/>
</dbReference>
<accession>A0A5C5UTA3</accession>
<evidence type="ECO:0000259" key="4">
    <source>
        <dbReference type="PROSITE" id="PS50222"/>
    </source>
</evidence>
<dbReference type="PROSITE" id="PS50222">
    <property type="entry name" value="EF_HAND_2"/>
    <property type="match status" value="1"/>
</dbReference>
<dbReference type="InterPro" id="IPR029058">
    <property type="entry name" value="AB_hydrolase_fold"/>
</dbReference>
<dbReference type="InterPro" id="IPR018247">
    <property type="entry name" value="EF_Hand_1_Ca_BS"/>
</dbReference>
<dbReference type="EMBL" id="SJPF01000008">
    <property type="protein sequence ID" value="TWT29436.1"/>
    <property type="molecule type" value="Genomic_DNA"/>
</dbReference>
<evidence type="ECO:0000256" key="1">
    <source>
        <dbReference type="ARBA" id="ARBA00022801"/>
    </source>
</evidence>
<dbReference type="OrthoDB" id="265201at2"/>
<evidence type="ECO:0000256" key="2">
    <source>
        <dbReference type="SAM" id="MobiDB-lite"/>
    </source>
</evidence>
<dbReference type="InterPro" id="IPR011992">
    <property type="entry name" value="EF-hand-dom_pair"/>
</dbReference>
<feature type="signal peptide" evidence="3">
    <location>
        <begin position="1"/>
        <end position="23"/>
    </location>
</feature>
<dbReference type="EC" id="3.1.1.1" evidence="5"/>
<dbReference type="InterPro" id="IPR049492">
    <property type="entry name" value="BD-FAE-like_dom"/>
</dbReference>
<keyword evidence="3" id="KW-0732">Signal</keyword>
<dbReference type="Gene3D" id="3.40.50.1820">
    <property type="entry name" value="alpha/beta hydrolase"/>
    <property type="match status" value="1"/>
</dbReference>
<feature type="region of interest" description="Disordered" evidence="2">
    <location>
        <begin position="186"/>
        <end position="211"/>
    </location>
</feature>
<protein>
    <submittedName>
        <fullName evidence="5">Carboxylesterase NlhH</fullName>
        <ecNumber evidence="5">3.1.1.1</ecNumber>
    </submittedName>
</protein>
<dbReference type="Pfam" id="PF20434">
    <property type="entry name" value="BD-FAE"/>
    <property type="match status" value="1"/>
</dbReference>
<name>A0A5C5UTA3_9BACT</name>
<reference evidence="5 6" key="1">
    <citation type="submission" date="2019-02" db="EMBL/GenBank/DDBJ databases">
        <title>Deep-cultivation of Planctomycetes and their phenomic and genomic characterization uncovers novel biology.</title>
        <authorList>
            <person name="Wiegand S."/>
            <person name="Jogler M."/>
            <person name="Boedeker C."/>
            <person name="Pinto D."/>
            <person name="Vollmers J."/>
            <person name="Rivas-Marin E."/>
            <person name="Kohn T."/>
            <person name="Peeters S.H."/>
            <person name="Heuer A."/>
            <person name="Rast P."/>
            <person name="Oberbeckmann S."/>
            <person name="Bunk B."/>
            <person name="Jeske O."/>
            <person name="Meyerdierks A."/>
            <person name="Storesund J.E."/>
            <person name="Kallscheuer N."/>
            <person name="Luecker S."/>
            <person name="Lage O.M."/>
            <person name="Pohl T."/>
            <person name="Merkel B.J."/>
            <person name="Hornburger P."/>
            <person name="Mueller R.-W."/>
            <person name="Bruemmer F."/>
            <person name="Labrenz M."/>
            <person name="Spormann A.M."/>
            <person name="Op Den Camp H."/>
            <person name="Overmann J."/>
            <person name="Amann R."/>
            <person name="Jetten M.S.M."/>
            <person name="Mascher T."/>
            <person name="Medema M.H."/>
            <person name="Devos D.P."/>
            <person name="Kaster A.-K."/>
            <person name="Ovreas L."/>
            <person name="Rohde M."/>
            <person name="Galperin M.Y."/>
            <person name="Jogler C."/>
        </authorList>
    </citation>
    <scope>NUCLEOTIDE SEQUENCE [LARGE SCALE GENOMIC DNA]</scope>
    <source>
        <strain evidence="5 6">Enr8</strain>
    </source>
</reference>
<gene>
    <name evidence="5" type="primary">nlhH_4</name>
    <name evidence="5" type="ORF">Enr8_49520</name>
</gene>
<evidence type="ECO:0000313" key="5">
    <source>
        <dbReference type="EMBL" id="TWT29436.1"/>
    </source>
</evidence>
<dbReference type="GO" id="GO:0005509">
    <property type="term" value="F:calcium ion binding"/>
    <property type="evidence" value="ECO:0007669"/>
    <property type="project" value="InterPro"/>
</dbReference>
<dbReference type="GO" id="GO:0106435">
    <property type="term" value="F:carboxylesterase activity"/>
    <property type="evidence" value="ECO:0007669"/>
    <property type="project" value="UniProtKB-EC"/>
</dbReference>
<feature type="compositionally biased region" description="Basic and acidic residues" evidence="2">
    <location>
        <begin position="364"/>
        <end position="377"/>
    </location>
</feature>
<organism evidence="5 6">
    <name type="scientific">Blastopirellula retiformator</name>
    <dbReference type="NCBI Taxonomy" id="2527970"/>
    <lineage>
        <taxon>Bacteria</taxon>
        <taxon>Pseudomonadati</taxon>
        <taxon>Planctomycetota</taxon>
        <taxon>Planctomycetia</taxon>
        <taxon>Pirellulales</taxon>
        <taxon>Pirellulaceae</taxon>
        <taxon>Blastopirellula</taxon>
    </lineage>
</organism>
<dbReference type="Pfam" id="PF13202">
    <property type="entry name" value="EF-hand_5"/>
    <property type="match status" value="1"/>
</dbReference>